<dbReference type="Proteomes" id="UP000095392">
    <property type="component" value="Unassembled WGS sequence"/>
</dbReference>
<proteinExistence type="predicted"/>
<evidence type="ECO:0008006" key="3">
    <source>
        <dbReference type="Google" id="ProtNLM"/>
    </source>
</evidence>
<gene>
    <name evidence="1" type="ORF">BFV95_4499</name>
</gene>
<keyword evidence="2" id="KW-1185">Reference proteome</keyword>
<dbReference type="AlphaFoldDB" id="A0AB36FL98"/>
<reference evidence="1 2" key="1">
    <citation type="submission" date="2016-09" db="EMBL/GenBank/DDBJ databases">
        <title>Draft Genome Sequence of four Alteromonas macleodii strains isolated from copper coupons and grown long-term at elevated copper levels.</title>
        <authorList>
            <person name="Cusick K."/>
            <person name="Dale J."/>
            <person name="Little B."/>
            <person name="Biffinger J."/>
        </authorList>
    </citation>
    <scope>NUCLEOTIDE SEQUENCE [LARGE SCALE GENOMIC DNA]</scope>
    <source>
        <strain evidence="1 2">KCP01</strain>
    </source>
</reference>
<protein>
    <recommendedName>
        <fullName evidence="3">Phage protein</fullName>
    </recommendedName>
</protein>
<evidence type="ECO:0000313" key="2">
    <source>
        <dbReference type="Proteomes" id="UP000095392"/>
    </source>
</evidence>
<dbReference type="EMBL" id="MIPY01000053">
    <property type="protein sequence ID" value="OES25031.1"/>
    <property type="molecule type" value="Genomic_DNA"/>
</dbReference>
<sequence>MDIGMTVEGKIIEFDEDSGVVVIEDEDGEQFHGYDYQLEYLDDEEEVENGS</sequence>
<accession>A0AB36FL98</accession>
<comment type="caution">
    <text evidence="1">The sequence shown here is derived from an EMBL/GenBank/DDBJ whole genome shotgun (WGS) entry which is preliminary data.</text>
</comment>
<evidence type="ECO:0000313" key="1">
    <source>
        <dbReference type="EMBL" id="OES25031.1"/>
    </source>
</evidence>
<organism evidence="1 2">
    <name type="scientific">Alteromonas macleodii</name>
    <name type="common">Pseudoalteromonas macleodii</name>
    <dbReference type="NCBI Taxonomy" id="28108"/>
    <lineage>
        <taxon>Bacteria</taxon>
        <taxon>Pseudomonadati</taxon>
        <taxon>Pseudomonadota</taxon>
        <taxon>Gammaproteobacteria</taxon>
        <taxon>Alteromonadales</taxon>
        <taxon>Alteromonadaceae</taxon>
        <taxon>Alteromonas/Salinimonas group</taxon>
        <taxon>Alteromonas</taxon>
    </lineage>
</organism>
<name>A0AB36FL98_ALTMA</name>